<protein>
    <submittedName>
        <fullName evidence="11">Cholecystokinin</fullName>
    </submittedName>
</protein>
<evidence type="ECO:0000256" key="2">
    <source>
        <dbReference type="ARBA" id="ARBA00006273"/>
    </source>
</evidence>
<evidence type="ECO:0000256" key="1">
    <source>
        <dbReference type="ARBA" id="ARBA00004613"/>
    </source>
</evidence>
<name>C1IPW2_LEUOC</name>
<dbReference type="GO" id="GO:0007586">
    <property type="term" value="P:digestion"/>
    <property type="evidence" value="ECO:0007669"/>
    <property type="project" value="InterPro"/>
</dbReference>
<comment type="subcellular location">
    <subcellularLocation>
        <location evidence="1 7">Secreted</location>
    </subcellularLocation>
</comment>
<evidence type="ECO:0000256" key="3">
    <source>
        <dbReference type="ARBA" id="ARBA00022525"/>
    </source>
</evidence>
<evidence type="ECO:0000256" key="7">
    <source>
        <dbReference type="RuleBase" id="RU004362"/>
    </source>
</evidence>
<feature type="chain" id="PRO_5002909162" evidence="9">
    <location>
        <begin position="21"/>
        <end position="115"/>
    </location>
</feature>
<evidence type="ECO:0000259" key="10">
    <source>
        <dbReference type="Pfam" id="PF00918"/>
    </source>
</evidence>
<reference evidence="11" key="1">
    <citation type="journal article" date="2009" name="Gen. Comp. Endocrinol.">
        <title>Neuropeptide Y (NPY), cocaine- and amphetamine-regulated transcript (CART) and cholecystokinin (CCK) in winter skate (Raja ocellata): cDNA cloning, tissue distribution and mRNA expression responses to fasting.</title>
        <authorList>
            <person name="MacDonald E."/>
            <person name="Volkoff H."/>
        </authorList>
    </citation>
    <scope>NUCLEOTIDE SEQUENCE</scope>
</reference>
<dbReference type="AlphaFoldDB" id="C1IPW2"/>
<evidence type="ECO:0000256" key="8">
    <source>
        <dbReference type="SAM" id="MobiDB-lite"/>
    </source>
</evidence>
<keyword evidence="5" id="KW-0165">Cleavage on pair of basic residues</keyword>
<feature type="domain" description="Gastrin/cholecystokinin peptide hormone" evidence="10">
    <location>
        <begin position="3"/>
        <end position="115"/>
    </location>
</feature>
<dbReference type="InterPro" id="IPR001651">
    <property type="entry name" value="Gastrin/CCK"/>
</dbReference>
<feature type="compositionally biased region" description="Basic and acidic residues" evidence="8">
    <location>
        <begin position="24"/>
        <end position="34"/>
    </location>
</feature>
<keyword evidence="4" id="KW-0765">Sulfation</keyword>
<dbReference type="PROSITE" id="PS00259">
    <property type="entry name" value="GASTRIN"/>
    <property type="match status" value="1"/>
</dbReference>
<dbReference type="GO" id="GO:0005615">
    <property type="term" value="C:extracellular space"/>
    <property type="evidence" value="ECO:0007669"/>
    <property type="project" value="TreeGrafter"/>
</dbReference>
<accession>C1IPW2</accession>
<dbReference type="GO" id="GO:0030424">
    <property type="term" value="C:axon"/>
    <property type="evidence" value="ECO:0007669"/>
    <property type="project" value="TreeGrafter"/>
</dbReference>
<dbReference type="InterPro" id="IPR015499">
    <property type="entry name" value="CCK-like"/>
</dbReference>
<sequence>MNSGICVCVLLAVLSSGGLARPDGATERDGERPHGPLHQRPLREAPYYGLLKPRLNSEQGPGLVALLATYLHKDNTGSRAGTVRSVDASHRITNRDYMGWMDFGRRGAEDYDYPS</sequence>
<feature type="signal peptide" evidence="9">
    <location>
        <begin position="1"/>
        <end position="20"/>
    </location>
</feature>
<dbReference type="Pfam" id="PF00918">
    <property type="entry name" value="Gastrin"/>
    <property type="match status" value="1"/>
</dbReference>
<dbReference type="PANTHER" id="PTHR10786">
    <property type="entry name" value="CHOLECYSTOKININ"/>
    <property type="match status" value="1"/>
</dbReference>
<comment type="similarity">
    <text evidence="2 7">Belongs to the gastrin/cholecystokinin family.</text>
</comment>
<feature type="region of interest" description="Disordered" evidence="8">
    <location>
        <begin position="19"/>
        <end position="44"/>
    </location>
</feature>
<evidence type="ECO:0000313" key="11">
    <source>
        <dbReference type="EMBL" id="ACH42756.1"/>
    </source>
</evidence>
<keyword evidence="6" id="KW-0027">Amidation</keyword>
<evidence type="ECO:0000256" key="6">
    <source>
        <dbReference type="ARBA" id="ARBA00022815"/>
    </source>
</evidence>
<organism evidence="11">
    <name type="scientific">Leucoraja ocellata</name>
    <name type="common">Winter skate</name>
    <name type="synonym">Raja ocellata</name>
    <dbReference type="NCBI Taxonomy" id="173042"/>
    <lineage>
        <taxon>Eukaryota</taxon>
        <taxon>Metazoa</taxon>
        <taxon>Chordata</taxon>
        <taxon>Craniata</taxon>
        <taxon>Vertebrata</taxon>
        <taxon>Chondrichthyes</taxon>
        <taxon>Elasmobranchii</taxon>
        <taxon>Batoidea</taxon>
        <taxon>Rajiformes</taxon>
        <taxon>Rajidae</taxon>
        <taxon>Leucoraja</taxon>
    </lineage>
</organism>
<evidence type="ECO:0000256" key="5">
    <source>
        <dbReference type="ARBA" id="ARBA00022685"/>
    </source>
</evidence>
<dbReference type="EMBL" id="EU684054">
    <property type="protein sequence ID" value="ACH42756.1"/>
    <property type="molecule type" value="mRNA"/>
</dbReference>
<evidence type="ECO:0000256" key="4">
    <source>
        <dbReference type="ARBA" id="ARBA00022641"/>
    </source>
</evidence>
<dbReference type="PANTHER" id="PTHR10786:SF0">
    <property type="entry name" value="CHOLECYSTOKININ"/>
    <property type="match status" value="1"/>
</dbReference>
<dbReference type="GO" id="GO:0005184">
    <property type="term" value="F:neuropeptide hormone activity"/>
    <property type="evidence" value="ECO:0007669"/>
    <property type="project" value="InterPro"/>
</dbReference>
<evidence type="ECO:0000256" key="9">
    <source>
        <dbReference type="SAM" id="SignalP"/>
    </source>
</evidence>
<keyword evidence="9" id="KW-0732">Signal</keyword>
<keyword evidence="3" id="KW-0964">Secreted</keyword>
<dbReference type="InterPro" id="IPR013152">
    <property type="entry name" value="Gastrin/cholecystokinin_CS"/>
</dbReference>
<proteinExistence type="evidence at transcript level"/>